<keyword evidence="3" id="KW-1185">Reference proteome</keyword>
<dbReference type="AlphaFoldDB" id="A0A2B7YKK1"/>
<evidence type="ECO:0000256" key="1">
    <source>
        <dbReference type="SAM" id="MobiDB-lite"/>
    </source>
</evidence>
<dbReference type="Proteomes" id="UP000224634">
    <property type="component" value="Unassembled WGS sequence"/>
</dbReference>
<accession>A0A2B7YKK1</accession>
<dbReference type="EMBL" id="PDNA01000033">
    <property type="protein sequence ID" value="PGH21543.1"/>
    <property type="molecule type" value="Genomic_DNA"/>
</dbReference>
<protein>
    <submittedName>
        <fullName evidence="2">Uncharacterized protein</fullName>
    </submittedName>
</protein>
<feature type="region of interest" description="Disordered" evidence="1">
    <location>
        <begin position="1"/>
        <end position="136"/>
    </location>
</feature>
<feature type="compositionally biased region" description="Basic and acidic residues" evidence="1">
    <location>
        <begin position="119"/>
        <end position="136"/>
    </location>
</feature>
<evidence type="ECO:0000313" key="3">
    <source>
        <dbReference type="Proteomes" id="UP000224634"/>
    </source>
</evidence>
<comment type="caution">
    <text evidence="2">The sequence shown here is derived from an EMBL/GenBank/DDBJ whole genome shotgun (WGS) entry which is preliminary data.</text>
</comment>
<feature type="compositionally biased region" description="Basic and acidic residues" evidence="1">
    <location>
        <begin position="58"/>
        <end position="78"/>
    </location>
</feature>
<feature type="compositionally biased region" description="Basic residues" evidence="1">
    <location>
        <begin position="79"/>
        <end position="90"/>
    </location>
</feature>
<feature type="compositionally biased region" description="Polar residues" evidence="1">
    <location>
        <begin position="8"/>
        <end position="32"/>
    </location>
</feature>
<reference evidence="2 3" key="1">
    <citation type="submission" date="2017-10" db="EMBL/GenBank/DDBJ databases">
        <title>Comparative genomics in systemic dimorphic fungi from Ajellomycetaceae.</title>
        <authorList>
            <person name="Munoz J.F."/>
            <person name="Mcewen J.G."/>
            <person name="Clay O.K."/>
            <person name="Cuomo C.A."/>
        </authorList>
    </citation>
    <scope>NUCLEOTIDE SEQUENCE [LARGE SCALE GENOMIC DNA]</scope>
    <source>
        <strain evidence="2 3">UAMH7299</strain>
    </source>
</reference>
<evidence type="ECO:0000313" key="2">
    <source>
        <dbReference type="EMBL" id="PGH21543.1"/>
    </source>
</evidence>
<organism evidence="2 3">
    <name type="scientific">Polytolypa hystricis (strain UAMH7299)</name>
    <dbReference type="NCBI Taxonomy" id="1447883"/>
    <lineage>
        <taxon>Eukaryota</taxon>
        <taxon>Fungi</taxon>
        <taxon>Dikarya</taxon>
        <taxon>Ascomycota</taxon>
        <taxon>Pezizomycotina</taxon>
        <taxon>Eurotiomycetes</taxon>
        <taxon>Eurotiomycetidae</taxon>
        <taxon>Onygenales</taxon>
        <taxon>Onygenales incertae sedis</taxon>
        <taxon>Polytolypa</taxon>
    </lineage>
</organism>
<proteinExistence type="predicted"/>
<sequence>MAEKFPTQKFSLGSPTRTGQEQRSYQGSTTFNEPGRDPWAYDRPTRTSTRYVGFSNRTVKEAPEVRHHSEDEGNEKLMSHIKRSPRRKSPVGRYIGSSNRSRRERPVSHYSEEETYDTPFRRSLERTGRIKDKDPP</sequence>
<gene>
    <name evidence="2" type="ORF">AJ80_03103</name>
</gene>
<feature type="compositionally biased region" description="Basic and acidic residues" evidence="1">
    <location>
        <begin position="34"/>
        <end position="45"/>
    </location>
</feature>
<name>A0A2B7YKK1_POLH7</name>